<dbReference type="PROSITE" id="PS50158">
    <property type="entry name" value="ZF_CCHC"/>
    <property type="match status" value="6"/>
</dbReference>
<organism evidence="4">
    <name type="scientific">Brassica oleracea</name>
    <name type="common">Wild cabbage</name>
    <dbReference type="NCBI Taxonomy" id="3712"/>
    <lineage>
        <taxon>Eukaryota</taxon>
        <taxon>Viridiplantae</taxon>
        <taxon>Streptophyta</taxon>
        <taxon>Embryophyta</taxon>
        <taxon>Tracheophyta</taxon>
        <taxon>Spermatophyta</taxon>
        <taxon>Magnoliopsida</taxon>
        <taxon>eudicotyledons</taxon>
        <taxon>Gunneridae</taxon>
        <taxon>Pentapetalae</taxon>
        <taxon>rosids</taxon>
        <taxon>malvids</taxon>
        <taxon>Brassicales</taxon>
        <taxon>Brassicaceae</taxon>
        <taxon>Brassiceae</taxon>
        <taxon>Brassica</taxon>
    </lineage>
</organism>
<feature type="domain" description="CCHC-type" evidence="2">
    <location>
        <begin position="176"/>
        <end position="191"/>
    </location>
</feature>
<gene>
    <name evidence="4" type="ORF">BOLC1T00286H</name>
</gene>
<keyword evidence="1" id="KW-0863">Zinc-finger</keyword>
<dbReference type="InterPro" id="IPR011129">
    <property type="entry name" value="CSD"/>
</dbReference>
<evidence type="ECO:0000259" key="2">
    <source>
        <dbReference type="PROSITE" id="PS50158"/>
    </source>
</evidence>
<dbReference type="SMART" id="SM00343">
    <property type="entry name" value="ZnF_C2HC"/>
    <property type="match status" value="6"/>
</dbReference>
<dbReference type="GO" id="GO:0008270">
    <property type="term" value="F:zinc ion binding"/>
    <property type="evidence" value="ECO:0007669"/>
    <property type="project" value="UniProtKB-KW"/>
</dbReference>
<dbReference type="Pfam" id="PF00313">
    <property type="entry name" value="CSD"/>
    <property type="match status" value="1"/>
</dbReference>
<dbReference type="InterPro" id="IPR036875">
    <property type="entry name" value="Znf_CCHC_sf"/>
</dbReference>
<dbReference type="GO" id="GO:0003676">
    <property type="term" value="F:nucleic acid binding"/>
    <property type="evidence" value="ECO:0007669"/>
    <property type="project" value="InterPro"/>
</dbReference>
<dbReference type="CDD" id="cd04458">
    <property type="entry name" value="CSP_CDS"/>
    <property type="match status" value="1"/>
</dbReference>
<feature type="domain" description="CSD" evidence="3">
    <location>
        <begin position="11"/>
        <end position="78"/>
    </location>
</feature>
<keyword evidence="1" id="KW-0479">Metal-binding</keyword>
<evidence type="ECO:0000313" key="4">
    <source>
        <dbReference type="EMBL" id="VDD47897.1"/>
    </source>
</evidence>
<evidence type="ECO:0000259" key="3">
    <source>
        <dbReference type="PROSITE" id="PS51857"/>
    </source>
</evidence>
<dbReference type="EMBL" id="LR031878">
    <property type="protein sequence ID" value="VDD47897.1"/>
    <property type="molecule type" value="Genomic_DNA"/>
</dbReference>
<feature type="domain" description="CCHC-type" evidence="2">
    <location>
        <begin position="205"/>
        <end position="220"/>
    </location>
</feature>
<dbReference type="InterPro" id="IPR012340">
    <property type="entry name" value="NA-bd_OB-fold"/>
</dbReference>
<accession>A0A3P6ESB6</accession>
<dbReference type="Gene3D" id="2.40.50.140">
    <property type="entry name" value="Nucleic acid-binding proteins"/>
    <property type="match status" value="1"/>
</dbReference>
<dbReference type="PROSITE" id="PS51857">
    <property type="entry name" value="CSD_2"/>
    <property type="match status" value="1"/>
</dbReference>
<feature type="domain" description="CCHC-type" evidence="2">
    <location>
        <begin position="125"/>
        <end position="138"/>
    </location>
</feature>
<proteinExistence type="predicted"/>
<reference evidence="4" key="1">
    <citation type="submission" date="2018-11" db="EMBL/GenBank/DDBJ databases">
        <authorList>
            <consortium name="Genoscope - CEA"/>
            <person name="William W."/>
        </authorList>
    </citation>
    <scope>NUCLEOTIDE SEQUENCE</scope>
</reference>
<dbReference type="Pfam" id="PF00098">
    <property type="entry name" value="zf-CCHC"/>
    <property type="match status" value="6"/>
</dbReference>
<dbReference type="Gene3D" id="4.10.60.10">
    <property type="entry name" value="Zinc finger, CCHC-type"/>
    <property type="match status" value="4"/>
</dbReference>
<protein>
    <submittedName>
        <fullName evidence="4">Uncharacterized protein</fullName>
    </submittedName>
</protein>
<dbReference type="PRINTS" id="PR00050">
    <property type="entry name" value="COLDSHOCK"/>
</dbReference>
<feature type="domain" description="CCHC-type" evidence="2">
    <location>
        <begin position="101"/>
        <end position="116"/>
    </location>
</feature>
<evidence type="ECO:0000256" key="1">
    <source>
        <dbReference type="PROSITE-ProRule" id="PRU00047"/>
    </source>
</evidence>
<dbReference type="SUPFAM" id="SSF50249">
    <property type="entry name" value="Nucleic acid-binding proteins"/>
    <property type="match status" value="1"/>
</dbReference>
<feature type="domain" description="CCHC-type" evidence="2">
    <location>
        <begin position="236"/>
        <end position="250"/>
    </location>
</feature>
<dbReference type="AlphaFoldDB" id="A0A3P6ESB6"/>
<dbReference type="InterPro" id="IPR001878">
    <property type="entry name" value="Znf_CCHC"/>
</dbReference>
<dbReference type="InterPro" id="IPR002059">
    <property type="entry name" value="CSP_DNA-bd"/>
</dbReference>
<dbReference type="PANTHER" id="PTHR46565:SF18">
    <property type="entry name" value="COLD SHOCK PROTEIN 1"/>
    <property type="match status" value="1"/>
</dbReference>
<dbReference type="SUPFAM" id="SSF57756">
    <property type="entry name" value="Retrovirus zinc finger-like domains"/>
    <property type="match status" value="3"/>
</dbReference>
<dbReference type="PANTHER" id="PTHR46565">
    <property type="entry name" value="COLD SHOCK DOMAIN PROTEIN 2"/>
    <property type="match status" value="1"/>
</dbReference>
<dbReference type="SMART" id="SM00357">
    <property type="entry name" value="CSP"/>
    <property type="match status" value="1"/>
</dbReference>
<sequence>MALENQSAATRFTGKVNWFNDSKGFGFITPDDGTTEELFVHQSSIVSEGYRSLAVDDLVEFEIAQGTDGKTKAVEVTAPGGAPLKKKEASSRGRSVRGGSCYNCGDAGHLAKDCRDGGERGAYGCYTCGDAGHLARDCVKKSGGERVSGGVCYTCGGSGHMARECPSKRLTGGGGCYECGGAGHLARDCDKRGGGGGGGRSSGGCYECGGAGHMARDCDKRGSGGGGRSSGGGGGKCYKCGEGGHFARECSVA</sequence>
<name>A0A3P6ESB6_BRAOL</name>
<keyword evidence="1" id="KW-0862">Zinc</keyword>
<feature type="domain" description="CCHC-type" evidence="2">
    <location>
        <begin position="152"/>
        <end position="167"/>
    </location>
</feature>